<evidence type="ECO:0000256" key="1">
    <source>
        <dbReference type="SAM" id="MobiDB-lite"/>
    </source>
</evidence>
<dbReference type="RefSeq" id="XP_043012332.1">
    <property type="nucleotide sequence ID" value="XM_043151239.1"/>
</dbReference>
<keyword evidence="3" id="KW-1185">Reference proteome</keyword>
<dbReference type="KEGG" id="more:E1B28_006554"/>
<evidence type="ECO:0000313" key="2">
    <source>
        <dbReference type="EMBL" id="KAG7095862.1"/>
    </source>
</evidence>
<dbReference type="GeneID" id="66075630"/>
<name>A0A9P7S5T8_9AGAR</name>
<feature type="region of interest" description="Disordered" evidence="1">
    <location>
        <begin position="1"/>
        <end position="34"/>
    </location>
</feature>
<organism evidence="2 3">
    <name type="scientific">Marasmius oreades</name>
    <name type="common">fairy-ring Marasmius</name>
    <dbReference type="NCBI Taxonomy" id="181124"/>
    <lineage>
        <taxon>Eukaryota</taxon>
        <taxon>Fungi</taxon>
        <taxon>Dikarya</taxon>
        <taxon>Basidiomycota</taxon>
        <taxon>Agaricomycotina</taxon>
        <taxon>Agaricomycetes</taxon>
        <taxon>Agaricomycetidae</taxon>
        <taxon>Agaricales</taxon>
        <taxon>Marasmiineae</taxon>
        <taxon>Marasmiaceae</taxon>
        <taxon>Marasmius</taxon>
    </lineage>
</organism>
<evidence type="ECO:0000313" key="3">
    <source>
        <dbReference type="Proteomes" id="UP001049176"/>
    </source>
</evidence>
<comment type="caution">
    <text evidence="2">The sequence shown here is derived from an EMBL/GenBank/DDBJ whole genome shotgun (WGS) entry which is preliminary data.</text>
</comment>
<feature type="compositionally biased region" description="Basic and acidic residues" evidence="1">
    <location>
        <begin position="1"/>
        <end position="13"/>
    </location>
</feature>
<dbReference type="EMBL" id="CM032183">
    <property type="protein sequence ID" value="KAG7095862.1"/>
    <property type="molecule type" value="Genomic_DNA"/>
</dbReference>
<sequence>MLFRDSNEPDRVLTRNPNDSLNMSNASESEDDVQRSSFTIECSFCGTAGGSLPFPAAGCGFSPQNDANLCVTQVENAPAVLKLTECSQDKGGIFFSFFF</sequence>
<dbReference type="AlphaFoldDB" id="A0A9P7S5T8"/>
<feature type="compositionally biased region" description="Polar residues" evidence="1">
    <location>
        <begin position="15"/>
        <end position="27"/>
    </location>
</feature>
<dbReference type="Proteomes" id="UP001049176">
    <property type="component" value="Chromosome 3"/>
</dbReference>
<gene>
    <name evidence="2" type="ORF">E1B28_006554</name>
</gene>
<protein>
    <submittedName>
        <fullName evidence="2">Uncharacterized protein</fullName>
    </submittedName>
</protein>
<reference evidence="2" key="1">
    <citation type="journal article" date="2021" name="Genome Biol. Evol.">
        <title>The assembled and annotated genome of the fairy-ring fungus Marasmius oreades.</title>
        <authorList>
            <person name="Hiltunen M."/>
            <person name="Ament-Velasquez S.L."/>
            <person name="Johannesson H."/>
        </authorList>
    </citation>
    <scope>NUCLEOTIDE SEQUENCE</scope>
    <source>
        <strain evidence="2">03SP1</strain>
    </source>
</reference>
<proteinExistence type="predicted"/>
<accession>A0A9P7S5T8</accession>